<reference evidence="3 4" key="1">
    <citation type="submission" date="2021-05" db="EMBL/GenBank/DDBJ databases">
        <title>Novel species in genus Arthrobacter.</title>
        <authorList>
            <person name="Zhang G."/>
        </authorList>
    </citation>
    <scope>NUCLEOTIDE SEQUENCE [LARGE SCALE GENOMIC DNA]</scope>
    <source>
        <strain evidence="4">zg-ZUI227</strain>
    </source>
</reference>
<organism evidence="3 4">
    <name type="scientific">Arthrobacter jiangjiafuii</name>
    <dbReference type="NCBI Taxonomy" id="2817475"/>
    <lineage>
        <taxon>Bacteria</taxon>
        <taxon>Bacillati</taxon>
        <taxon>Actinomycetota</taxon>
        <taxon>Actinomycetes</taxon>
        <taxon>Micrococcales</taxon>
        <taxon>Micrococcaceae</taxon>
        <taxon>Arthrobacter</taxon>
    </lineage>
</organism>
<keyword evidence="1" id="KW-0812">Transmembrane</keyword>
<accession>A0A975R1R1</accession>
<keyword evidence="4" id="KW-1185">Reference proteome</keyword>
<evidence type="ECO:0000313" key="3">
    <source>
        <dbReference type="EMBL" id="QWC11567.1"/>
    </source>
</evidence>
<name>A0A975R1R1_9MICC</name>
<dbReference type="Gene3D" id="3.20.20.190">
    <property type="entry name" value="Phosphatidylinositol (PI) phosphodiesterase"/>
    <property type="match status" value="1"/>
</dbReference>
<dbReference type="PANTHER" id="PTHR43805:SF1">
    <property type="entry name" value="GP-PDE DOMAIN-CONTAINING PROTEIN"/>
    <property type="match status" value="1"/>
</dbReference>
<dbReference type="GO" id="GO:0008081">
    <property type="term" value="F:phosphoric diester hydrolase activity"/>
    <property type="evidence" value="ECO:0007669"/>
    <property type="project" value="InterPro"/>
</dbReference>
<gene>
    <name evidence="3" type="ORF">KKR91_00335</name>
</gene>
<evidence type="ECO:0000259" key="2">
    <source>
        <dbReference type="PROSITE" id="PS51704"/>
    </source>
</evidence>
<evidence type="ECO:0000256" key="1">
    <source>
        <dbReference type="SAM" id="Phobius"/>
    </source>
</evidence>
<dbReference type="KEGG" id="ajg:KKR91_00335"/>
<dbReference type="InterPro" id="IPR030395">
    <property type="entry name" value="GP_PDE_dom"/>
</dbReference>
<proteinExistence type="predicted"/>
<dbReference type="PROSITE" id="PS51704">
    <property type="entry name" value="GP_PDE"/>
    <property type="match status" value="1"/>
</dbReference>
<dbReference type="Proteomes" id="UP000676885">
    <property type="component" value="Chromosome"/>
</dbReference>
<evidence type="ECO:0000313" key="4">
    <source>
        <dbReference type="Proteomes" id="UP000676885"/>
    </source>
</evidence>
<dbReference type="Pfam" id="PF03009">
    <property type="entry name" value="GDPD"/>
    <property type="match status" value="1"/>
</dbReference>
<feature type="transmembrane region" description="Helical" evidence="1">
    <location>
        <begin position="130"/>
        <end position="151"/>
    </location>
</feature>
<protein>
    <submittedName>
        <fullName evidence="3">Glycerophosphodiester phosphodiesterase</fullName>
    </submittedName>
</protein>
<dbReference type="PANTHER" id="PTHR43805">
    <property type="entry name" value="GLYCEROPHOSPHORYL DIESTER PHOSPHODIESTERASE"/>
    <property type="match status" value="1"/>
</dbReference>
<sequence length="230" mass="24999">MTAFRAAAALGFGYLETDVRTTRDGVLLAFHDAGLDRVAGTGGPLNKLSLREVRQARVGGTEEIPTFEELLTQLPHERLNVDIKDAAGSAELARLVEKHAAHDRVLVTSFSDRRRLAALRRLSRPAASSAGSLFTALTVLLAPFGAAGLLARLGRYQCLQVPERQGPLRIITPAFLRRCHRAGLQIHVWTVNDPADMERLLDLGVDGLVSDRSDLLAGILSSRGAWPQRP</sequence>
<dbReference type="SUPFAM" id="SSF51695">
    <property type="entry name" value="PLC-like phosphodiesterases"/>
    <property type="match status" value="1"/>
</dbReference>
<dbReference type="InterPro" id="IPR017946">
    <property type="entry name" value="PLC-like_Pdiesterase_TIM-brl"/>
</dbReference>
<dbReference type="GO" id="GO:0006629">
    <property type="term" value="P:lipid metabolic process"/>
    <property type="evidence" value="ECO:0007669"/>
    <property type="project" value="InterPro"/>
</dbReference>
<keyword evidence="1" id="KW-1133">Transmembrane helix</keyword>
<dbReference type="EMBL" id="CP076022">
    <property type="protein sequence ID" value="QWC11567.1"/>
    <property type="molecule type" value="Genomic_DNA"/>
</dbReference>
<feature type="domain" description="GP-PDE" evidence="2">
    <location>
        <begin position="1"/>
        <end position="220"/>
    </location>
</feature>
<keyword evidence="1" id="KW-0472">Membrane</keyword>
<dbReference type="AlphaFoldDB" id="A0A975R1R1"/>